<accession>A0ABW8SUQ7</accession>
<sequence>MKKEINEPAIFDTQKSIRRARVVVSSMPKWRFESEGIEYAWQSTLDRVDIIRRGVPYSSIEIISKRIDVPVKSVLHMFGLPQTTYNKKRREKSLLNGRDSEVILLLTELVDFGIEVFNQEEDKFLRWMKKPNYSLGNNTPESLLDSNTGIQEVRNCLNRIEFGNFA</sequence>
<dbReference type="RefSeq" id="WP_406777629.1">
    <property type="nucleotide sequence ID" value="NZ_JBEWZF010000001.1"/>
</dbReference>
<comment type="caution">
    <text evidence="3">The sequence shown here is derived from an EMBL/GenBank/DDBJ whole genome shotgun (WGS) entry which is preliminary data.</text>
</comment>
<gene>
    <name evidence="4" type="ORF">AAE961_00330</name>
    <name evidence="3" type="ORF">V7S74_04825</name>
</gene>
<name>A0ABW8SUQ7_9BACT</name>
<evidence type="ECO:0000259" key="2">
    <source>
        <dbReference type="Pfam" id="PF20432"/>
    </source>
</evidence>
<protein>
    <submittedName>
        <fullName evidence="3">Antitoxin Xre/MbcA/ParS toxin-binding domain-containing protein</fullName>
    </submittedName>
</protein>
<evidence type="ECO:0000313" key="5">
    <source>
        <dbReference type="Proteomes" id="UP001623553"/>
    </source>
</evidence>
<organism evidence="3 6">
    <name type="scientific">Aquirufa novilacunae</name>
    <dbReference type="NCBI Taxonomy" id="3139305"/>
    <lineage>
        <taxon>Bacteria</taxon>
        <taxon>Pseudomonadati</taxon>
        <taxon>Bacteroidota</taxon>
        <taxon>Cytophagia</taxon>
        <taxon>Cytophagales</taxon>
        <taxon>Flectobacillaceae</taxon>
        <taxon>Aquirufa</taxon>
    </lineage>
</organism>
<dbReference type="EMBL" id="JBEWZG010000001">
    <property type="protein sequence ID" value="MFL0206060.1"/>
    <property type="molecule type" value="Genomic_DNA"/>
</dbReference>
<evidence type="ECO:0000259" key="1">
    <source>
        <dbReference type="Pfam" id="PF09722"/>
    </source>
</evidence>
<dbReference type="InterPro" id="IPR024467">
    <property type="entry name" value="Xre/MbcA/ParS-like_toxin-bd"/>
</dbReference>
<feature type="domain" description="Antitoxin Xre-like helix-turn-helix" evidence="2">
    <location>
        <begin position="46"/>
        <end position="106"/>
    </location>
</feature>
<dbReference type="NCBIfam" id="TIGR02293">
    <property type="entry name" value="TAS_TIGR02293"/>
    <property type="match status" value="1"/>
</dbReference>
<dbReference type="InterPro" id="IPR011979">
    <property type="entry name" value="Antitox_Xre"/>
</dbReference>
<dbReference type="Pfam" id="PF20432">
    <property type="entry name" value="Xre-like-HTH"/>
    <property type="match status" value="1"/>
</dbReference>
<dbReference type="EMBL" id="JBEWZF010000001">
    <property type="protein sequence ID" value="MFL0297308.1"/>
    <property type="molecule type" value="Genomic_DNA"/>
</dbReference>
<keyword evidence="5" id="KW-1185">Reference proteome</keyword>
<proteinExistence type="predicted"/>
<dbReference type="InterPro" id="IPR046847">
    <property type="entry name" value="Xre-like_HTH"/>
</dbReference>
<evidence type="ECO:0000313" key="6">
    <source>
        <dbReference type="Proteomes" id="UP001623559"/>
    </source>
</evidence>
<feature type="domain" description="Antitoxin Xre/MbcA/ParS-like toxin-binding" evidence="1">
    <location>
        <begin position="115"/>
        <end position="163"/>
    </location>
</feature>
<reference evidence="5 6" key="1">
    <citation type="submission" date="2024-07" db="EMBL/GenBank/DDBJ databases">
        <authorList>
            <person name="Pitt A."/>
            <person name="Hahn M.W."/>
        </authorList>
    </citation>
    <scope>NUCLEOTIDE SEQUENCE [LARGE SCALE GENOMIC DNA]</scope>
    <source>
        <strain evidence="3 6">2-AUSEE-184A6</strain>
        <strain evidence="4 5">2-BAHN-186B</strain>
    </source>
</reference>
<evidence type="ECO:0000313" key="4">
    <source>
        <dbReference type="EMBL" id="MFL0297308.1"/>
    </source>
</evidence>
<dbReference type="Proteomes" id="UP001623553">
    <property type="component" value="Unassembled WGS sequence"/>
</dbReference>
<dbReference type="Proteomes" id="UP001623559">
    <property type="component" value="Unassembled WGS sequence"/>
</dbReference>
<evidence type="ECO:0000313" key="3">
    <source>
        <dbReference type="EMBL" id="MFL0206060.1"/>
    </source>
</evidence>
<dbReference type="Pfam" id="PF09722">
    <property type="entry name" value="Xre_MbcA_ParS_C"/>
    <property type="match status" value="1"/>
</dbReference>